<dbReference type="InterPro" id="IPR049468">
    <property type="entry name" value="Restrct_endonuc-II-like_dom"/>
</dbReference>
<sequence length="1332" mass="146816">MDDGVLERAIEQKIGEWEQQLIDLSYKNNLLYFRQNGTSTLNLAEASAAAIERLLAGQVVRLSTLYPDLDTRSEVRTRVRSLAKKIRTIDEEQGINAGYIALGMASWRFADSLGVTKQPHAPVLLCPLRITPRSPTQEDFDLELRGPIEPNLVLAYFLRRQHGVELDESTLLGPDGTDAYGKLAEVQATLETAAGRLTDFRVDDALVLGFFSYEKLPIVRDLRASASVLAGHPVIAAIAGLPGAREALAAAPTGTARPGPDAITPSAEHLVLDADASQSRAIDAVLGGRHVIIKGPPGTGKSQTIANLIAALAAERKTVLFVAEKRAAIDAVVDRLNKVGLADLVFDLHSGAGDRKSVIAQVRESMERIGQAEQRQVGELHTRLSRDRSDLLAYRRTMHEPVMPWGLSPFDAQSELLGIPSALRTGVTMPLRAVRNLGGSAFDAVSEDLRRYLELDGLRITPDTTPWADASVNTAAEVEQLRQVLDDLVGSTLPDARRSLQNALDQTGLPRPASLSAWRVTLDLLERVQRTVQVFGPEVFGLPLEQLADASGSRRWRRGRSDQPGWRTRRRLVRELRDRRRDGQRKRAVLHRDLLLAISEREDWQTLSPTGAGPVSVAGLEEVLDHFNAAQRELTLVGAVLVTTRFDDLGDADAEQTVRRLHEDQQTLVNLPQLNEARRRLEAAGLGPVLAALQPLGVSVDEGVTRLRAAWLTGILAEMRAGVAAYRTFKAPVHDAASERFRTADRDHLREAAARVRYRVAEHLNNARNDYPAEKALVQKESRKVRNHPPLRKMLDGAPNLMLAARPCWAMSPLVVSQVLPPQRLFDVVIFDEASQVRPADAITSIMRGDRLVVAGDERQLPPTNFFELALATGGPNEEIDDDGVTLTDFQSILEVLDTGLLDQHGLTWHYRSTDERLIAFSNEHIYDRALTTFPGISAQRPISFHQVDGSAVAGQGGATEEVDAVVELAVDHALTTPTQTLGIITLGEKHADRIESKLRKVLQDRPGLQGFFGRPAEPGGNWQPYFVKPVERVQGDERDVILFAVGYGVRGATGTVNHNFGPLNKDGGERRLNVAISRARRRMTVVATFSSADLDESRLSKPGARLFRRFLHYAEHGEAVLRDGATEPRVLNGFEQDVLDRLSAAGLDPRPQYGVSGATIDFALPHPDQPGRMVLAVEADGATYHSSGSARDRDRLRQEHLERLGWRFHRIWSTQWFRDPEGEVGRVQEAWKAAVLTADAPAETPVTIPTAAAPAERRRTLPRPKFQPGQPISEYPPRDLLRIVKWVKSDGVLRDNEELLRAVMAELGFKRQGPRIKSAIGTAIQAARETR</sequence>
<comment type="caution">
    <text evidence="9">The sequence shown here is derived from an EMBL/GenBank/DDBJ whole genome shotgun (WGS) entry which is preliminary data.</text>
</comment>
<keyword evidence="2" id="KW-0547">Nucleotide-binding</keyword>
<feature type="domain" description="Restriction endonuclease type II-like" evidence="8">
    <location>
        <begin position="1135"/>
        <end position="1230"/>
    </location>
</feature>
<evidence type="ECO:0000313" key="10">
    <source>
        <dbReference type="Proteomes" id="UP000021053"/>
    </source>
</evidence>
<dbReference type="SUPFAM" id="SSF52540">
    <property type="entry name" value="P-loop containing nucleoside triphosphate hydrolases"/>
    <property type="match status" value="1"/>
</dbReference>
<dbReference type="PANTHER" id="PTHR43788:SF8">
    <property type="entry name" value="DNA-BINDING PROTEIN SMUBP-2"/>
    <property type="match status" value="1"/>
</dbReference>
<feature type="domain" description="DNA2/NAM7 helicase helicase" evidence="6">
    <location>
        <begin position="275"/>
        <end position="373"/>
    </location>
</feature>
<dbReference type="PATRIC" id="fig|927661.3.peg.3109"/>
<comment type="similarity">
    <text evidence="1">Belongs to the DNA2/NAM7 helicase family.</text>
</comment>
<gene>
    <name evidence="9" type="ORF">CryarDRAFT_3149</name>
</gene>
<dbReference type="InterPro" id="IPR047187">
    <property type="entry name" value="SF1_C_Upf1"/>
</dbReference>
<dbReference type="Gene3D" id="3.40.960.10">
    <property type="entry name" value="VSR Endonuclease"/>
    <property type="match status" value="1"/>
</dbReference>
<evidence type="ECO:0008006" key="11">
    <source>
        <dbReference type="Google" id="ProtNLM"/>
    </source>
</evidence>
<dbReference type="Pfam" id="PF13087">
    <property type="entry name" value="AAA_12"/>
    <property type="match status" value="1"/>
</dbReference>
<dbReference type="EMBL" id="JFBT01000001">
    <property type="protein sequence ID" value="EXG82017.1"/>
    <property type="molecule type" value="Genomic_DNA"/>
</dbReference>
<reference evidence="9 10" key="1">
    <citation type="submission" date="2013-07" db="EMBL/GenBank/DDBJ databases">
        <authorList>
            <consortium name="DOE Joint Genome Institute"/>
            <person name="Eisen J."/>
            <person name="Huntemann M."/>
            <person name="Han J."/>
            <person name="Chen A."/>
            <person name="Kyrpides N."/>
            <person name="Mavromatis K."/>
            <person name="Markowitz V."/>
            <person name="Palaniappan K."/>
            <person name="Ivanova N."/>
            <person name="Schaumberg A."/>
            <person name="Pati A."/>
            <person name="Liolios K."/>
            <person name="Nordberg H.P."/>
            <person name="Cantor M.N."/>
            <person name="Hua S.X."/>
            <person name="Woyke T."/>
        </authorList>
    </citation>
    <scope>NUCLEOTIDE SEQUENCE [LARGE SCALE GENOMIC DNA]</scope>
    <source>
        <strain evidence="9 10">DSM 44712</strain>
    </source>
</reference>
<dbReference type="PANTHER" id="PTHR43788">
    <property type="entry name" value="DNA2/NAM7 HELICASE FAMILY MEMBER"/>
    <property type="match status" value="1"/>
</dbReference>
<dbReference type="OrthoDB" id="9757917at2"/>
<protein>
    <recommendedName>
        <fullName evidence="11">AAA domain-containing protein</fullName>
    </recommendedName>
</protein>
<dbReference type="Proteomes" id="UP000021053">
    <property type="component" value="Unassembled WGS sequence"/>
</dbReference>
<evidence type="ECO:0000259" key="6">
    <source>
        <dbReference type="Pfam" id="PF13086"/>
    </source>
</evidence>
<dbReference type="InterPro" id="IPR041679">
    <property type="entry name" value="DNA2/NAM7-like_C"/>
</dbReference>
<evidence type="ECO:0000256" key="3">
    <source>
        <dbReference type="ARBA" id="ARBA00022801"/>
    </source>
</evidence>
<dbReference type="InterPro" id="IPR025103">
    <property type="entry name" value="DUF4011"/>
</dbReference>
<dbReference type="InterPro" id="IPR050534">
    <property type="entry name" value="Coronavir_polyprotein_1ab"/>
</dbReference>
<dbReference type="Pfam" id="PF13195">
    <property type="entry name" value="DUF4011"/>
    <property type="match status" value="1"/>
</dbReference>
<dbReference type="Pfam" id="PF13086">
    <property type="entry name" value="AAA_11"/>
    <property type="match status" value="2"/>
</dbReference>
<organism evidence="9 10">
    <name type="scientific">Cryptosporangium arvum DSM 44712</name>
    <dbReference type="NCBI Taxonomy" id="927661"/>
    <lineage>
        <taxon>Bacteria</taxon>
        <taxon>Bacillati</taxon>
        <taxon>Actinomycetota</taxon>
        <taxon>Actinomycetes</taxon>
        <taxon>Cryptosporangiales</taxon>
        <taxon>Cryptosporangiaceae</taxon>
        <taxon>Cryptosporangium</taxon>
    </lineage>
</organism>
<keyword evidence="10" id="KW-1185">Reference proteome</keyword>
<dbReference type="InterPro" id="IPR027417">
    <property type="entry name" value="P-loop_NTPase"/>
</dbReference>
<keyword evidence="3" id="KW-0378">Hydrolase</keyword>
<feature type="domain" description="DNA2/NAM7 helicase helicase" evidence="6">
    <location>
        <begin position="823"/>
        <end position="864"/>
    </location>
</feature>
<dbReference type="HOGENOM" id="CLU_000788_1_0_11"/>
<evidence type="ECO:0000256" key="4">
    <source>
        <dbReference type="ARBA" id="ARBA00022806"/>
    </source>
</evidence>
<evidence type="ECO:0000256" key="5">
    <source>
        <dbReference type="ARBA" id="ARBA00022840"/>
    </source>
</evidence>
<dbReference type="InterPro" id="IPR011335">
    <property type="entry name" value="Restrct_endonuc-II-like"/>
</dbReference>
<evidence type="ECO:0000256" key="1">
    <source>
        <dbReference type="ARBA" id="ARBA00007913"/>
    </source>
</evidence>
<keyword evidence="4" id="KW-0347">Helicase</keyword>
<evidence type="ECO:0000313" key="9">
    <source>
        <dbReference type="EMBL" id="EXG82017.1"/>
    </source>
</evidence>
<dbReference type="FunFam" id="3.40.960.10:FF:000002">
    <property type="entry name" value="DNA helicase related protein"/>
    <property type="match status" value="1"/>
</dbReference>
<dbReference type="SUPFAM" id="SSF52980">
    <property type="entry name" value="Restriction endonuclease-like"/>
    <property type="match status" value="1"/>
</dbReference>
<evidence type="ECO:0000256" key="2">
    <source>
        <dbReference type="ARBA" id="ARBA00022741"/>
    </source>
</evidence>
<keyword evidence="5" id="KW-0067">ATP-binding</keyword>
<name>A0A010ZXR9_9ACTN</name>
<evidence type="ECO:0000259" key="7">
    <source>
        <dbReference type="Pfam" id="PF13087"/>
    </source>
</evidence>
<dbReference type="InterPro" id="IPR041677">
    <property type="entry name" value="DNA2/NAM7_AAA_11"/>
</dbReference>
<dbReference type="GO" id="GO:0043139">
    <property type="term" value="F:5'-3' DNA helicase activity"/>
    <property type="evidence" value="ECO:0007669"/>
    <property type="project" value="TreeGrafter"/>
</dbReference>
<feature type="domain" description="DNA2/NAM7 helicase-like C-terminal" evidence="7">
    <location>
        <begin position="903"/>
        <end position="1088"/>
    </location>
</feature>
<proteinExistence type="inferred from homology"/>
<dbReference type="RefSeq" id="WP_051570286.1">
    <property type="nucleotide sequence ID" value="NZ_KK073874.1"/>
</dbReference>
<dbReference type="Pfam" id="PF18741">
    <property type="entry name" value="MTES_1575"/>
    <property type="match status" value="1"/>
</dbReference>
<evidence type="ECO:0000259" key="8">
    <source>
        <dbReference type="Pfam" id="PF18741"/>
    </source>
</evidence>
<dbReference type="Gene3D" id="3.40.50.300">
    <property type="entry name" value="P-loop containing nucleotide triphosphate hydrolases"/>
    <property type="match status" value="3"/>
</dbReference>
<dbReference type="GO" id="GO:0016787">
    <property type="term" value="F:hydrolase activity"/>
    <property type="evidence" value="ECO:0007669"/>
    <property type="project" value="UniProtKB-KW"/>
</dbReference>
<accession>A0A010ZXR9</accession>
<dbReference type="CDD" id="cd18808">
    <property type="entry name" value="SF1_C_Upf1"/>
    <property type="match status" value="1"/>
</dbReference>
<dbReference type="GO" id="GO:0005524">
    <property type="term" value="F:ATP binding"/>
    <property type="evidence" value="ECO:0007669"/>
    <property type="project" value="UniProtKB-KW"/>
</dbReference>